<dbReference type="SUPFAM" id="SSF50814">
    <property type="entry name" value="Lipocalins"/>
    <property type="match status" value="1"/>
</dbReference>
<reference evidence="4 6" key="1">
    <citation type="submission" date="2015-10" db="EMBL/GenBank/DDBJ databases">
        <title>The cercosporin biosynthetic gene cluster was horizontally transferred to several fungal lineages and shown to be expanded in Cercospora beticola based on microsynteny with recipient genomes.</title>
        <authorList>
            <person name="De Jonge R."/>
            <person name="Ebert M.K."/>
            <person name="Suttle J.C."/>
            <person name="Jurick Ii W.M."/>
            <person name="Secor G.A."/>
            <person name="Thomma B.P."/>
            <person name="Van De Peer Y."/>
            <person name="Bolton M.D."/>
        </authorList>
    </citation>
    <scope>NUCLEOTIDE SEQUENCE [LARGE SCALE GENOMIC DNA]</scope>
    <source>
        <strain evidence="4 6">09-40</strain>
    </source>
</reference>
<feature type="chain" id="PRO_5013437323" description="Lipocalin/cytosolic fatty-acid binding domain-containing protein" evidence="2">
    <location>
        <begin position="18"/>
        <end position="225"/>
    </location>
</feature>
<feature type="domain" description="Lipocalin/cytosolic fatty-acid binding" evidence="3">
    <location>
        <begin position="60"/>
        <end position="217"/>
    </location>
</feature>
<evidence type="ECO:0000256" key="1">
    <source>
        <dbReference type="ARBA" id="ARBA00006889"/>
    </source>
</evidence>
<evidence type="ECO:0000259" key="3">
    <source>
        <dbReference type="Pfam" id="PF08212"/>
    </source>
</evidence>
<dbReference type="InterPro" id="IPR000566">
    <property type="entry name" value="Lipocln_cytosolic_FA-bd_dom"/>
</dbReference>
<dbReference type="Pfam" id="PF08212">
    <property type="entry name" value="Lipocalin_2"/>
    <property type="match status" value="1"/>
</dbReference>
<evidence type="ECO:0000313" key="6">
    <source>
        <dbReference type="Proteomes" id="UP000230605"/>
    </source>
</evidence>
<evidence type="ECO:0000256" key="2">
    <source>
        <dbReference type="PIRNR" id="PIRNR036893"/>
    </source>
</evidence>
<keyword evidence="7" id="KW-1185">Reference proteome</keyword>
<dbReference type="GO" id="GO:0006629">
    <property type="term" value="P:lipid metabolic process"/>
    <property type="evidence" value="ECO:0007669"/>
    <property type="project" value="TreeGrafter"/>
</dbReference>
<name>A0A2G5HQD9_CERBT</name>
<dbReference type="GO" id="GO:0000302">
    <property type="term" value="P:response to reactive oxygen species"/>
    <property type="evidence" value="ECO:0007669"/>
    <property type="project" value="TreeGrafter"/>
</dbReference>
<dbReference type="EMBL" id="CP134189">
    <property type="protein sequence ID" value="WPB04771.1"/>
    <property type="molecule type" value="Genomic_DNA"/>
</dbReference>
<organism evidence="4 6">
    <name type="scientific">Cercospora beticola</name>
    <name type="common">Sugarbeet leaf spot fungus</name>
    <dbReference type="NCBI Taxonomy" id="122368"/>
    <lineage>
        <taxon>Eukaryota</taxon>
        <taxon>Fungi</taxon>
        <taxon>Dikarya</taxon>
        <taxon>Ascomycota</taxon>
        <taxon>Pezizomycotina</taxon>
        <taxon>Dothideomycetes</taxon>
        <taxon>Dothideomycetidae</taxon>
        <taxon>Mycosphaerellales</taxon>
        <taxon>Mycosphaerellaceae</taxon>
        <taxon>Cercospora</taxon>
    </lineage>
</organism>
<feature type="signal peptide" evidence="2">
    <location>
        <begin position="1"/>
        <end position="17"/>
    </location>
</feature>
<dbReference type="PIRSF" id="PIRSF036893">
    <property type="entry name" value="Lipocalin_ApoD"/>
    <property type="match status" value="1"/>
</dbReference>
<comment type="similarity">
    <text evidence="1 2">Belongs to the calycin superfamily. Lipocalin family.</text>
</comment>
<accession>A0A2G5HQD9</accession>
<proteinExistence type="inferred from homology"/>
<dbReference type="Proteomes" id="UP001302367">
    <property type="component" value="Chromosome 6"/>
</dbReference>
<dbReference type="Proteomes" id="UP000230605">
    <property type="component" value="Chromosome 6"/>
</dbReference>
<keyword evidence="2" id="KW-0732">Signal</keyword>
<dbReference type="PANTHER" id="PTHR10612">
    <property type="entry name" value="APOLIPOPROTEIN D"/>
    <property type="match status" value="1"/>
</dbReference>
<reference evidence="5 7" key="2">
    <citation type="submission" date="2023-09" db="EMBL/GenBank/DDBJ databases">
        <title>Complete-Gapless Cercospora beticola genome.</title>
        <authorList>
            <person name="Wyatt N.A."/>
            <person name="Spanner R.E."/>
            <person name="Bolton M.D."/>
        </authorList>
    </citation>
    <scope>NUCLEOTIDE SEQUENCE [LARGE SCALE GENOMIC DNA]</scope>
    <source>
        <strain evidence="5">Cb09-40</strain>
    </source>
</reference>
<evidence type="ECO:0000313" key="4">
    <source>
        <dbReference type="EMBL" id="PIA94761.1"/>
    </source>
</evidence>
<sequence>MITAGLLVASLAAAASASGPYRSLHKRQSSDNSTQAAPAVTGATYDGQCFYPKPTDDFVLDEYLGRWYQVAGTLAPFTAGCKCIVADYALNDNGTVNVQNGCELNGTQIPIEGTATPVSPYAGYGHVGVLRVQFPGQPGPDCPGPNYIVQDIGLSSDDDCHGKVAADDDNAFAIVQASNFTTLFLLSRNQNPSNASIEAWLERARKQGSNLDNVAITDQTNCQFT</sequence>
<dbReference type="CDD" id="cd19438">
    <property type="entry name" value="lipocalin_Blc-like"/>
    <property type="match status" value="1"/>
</dbReference>
<gene>
    <name evidence="4" type="ORF">CB0940_08203</name>
    <name evidence="5" type="ORF">RHO25_009418</name>
</gene>
<dbReference type="OrthoDB" id="565904at2759"/>
<dbReference type="AlphaFoldDB" id="A0A2G5HQD9"/>
<protein>
    <recommendedName>
        <fullName evidence="3">Lipocalin/cytosolic fatty-acid binding domain-containing protein</fullName>
    </recommendedName>
</protein>
<evidence type="ECO:0000313" key="7">
    <source>
        <dbReference type="Proteomes" id="UP001302367"/>
    </source>
</evidence>
<dbReference type="InterPro" id="IPR012674">
    <property type="entry name" value="Calycin"/>
</dbReference>
<dbReference type="Gene3D" id="2.40.128.20">
    <property type="match status" value="1"/>
</dbReference>
<evidence type="ECO:0000313" key="5">
    <source>
        <dbReference type="EMBL" id="WPB04771.1"/>
    </source>
</evidence>
<dbReference type="GO" id="GO:0005737">
    <property type="term" value="C:cytoplasm"/>
    <property type="evidence" value="ECO:0007669"/>
    <property type="project" value="TreeGrafter"/>
</dbReference>
<dbReference type="PANTHER" id="PTHR10612:SF34">
    <property type="entry name" value="APOLIPOPROTEIN D"/>
    <property type="match status" value="1"/>
</dbReference>
<dbReference type="InterPro" id="IPR022271">
    <property type="entry name" value="Lipocalin_ApoD"/>
</dbReference>
<dbReference type="InterPro" id="IPR047202">
    <property type="entry name" value="Lipocalin_Blc-like_dom"/>
</dbReference>
<dbReference type="EMBL" id="LKMD01000104">
    <property type="protein sequence ID" value="PIA94761.1"/>
    <property type="molecule type" value="Genomic_DNA"/>
</dbReference>